<accession>A0A8J0VCJ3</accession>
<feature type="region of interest" description="Disordered" evidence="1">
    <location>
        <begin position="1"/>
        <end position="52"/>
    </location>
</feature>
<protein>
    <submittedName>
        <fullName evidence="4">Uncharacterized protein LOC108717200</fullName>
    </submittedName>
</protein>
<evidence type="ECO:0000313" key="4">
    <source>
        <dbReference type="RefSeq" id="XP_018119544.2"/>
    </source>
</evidence>
<organism evidence="3 4">
    <name type="scientific">Xenopus laevis</name>
    <name type="common">African clawed frog</name>
    <dbReference type="NCBI Taxonomy" id="8355"/>
    <lineage>
        <taxon>Eukaryota</taxon>
        <taxon>Metazoa</taxon>
        <taxon>Chordata</taxon>
        <taxon>Craniata</taxon>
        <taxon>Vertebrata</taxon>
        <taxon>Euteleostomi</taxon>
        <taxon>Amphibia</taxon>
        <taxon>Batrachia</taxon>
        <taxon>Anura</taxon>
        <taxon>Pipoidea</taxon>
        <taxon>Pipidae</taxon>
        <taxon>Xenopodinae</taxon>
        <taxon>Xenopus</taxon>
        <taxon>Xenopus</taxon>
    </lineage>
</organism>
<proteinExistence type="predicted"/>
<dbReference type="AlphaFoldDB" id="A0A8J0VCJ3"/>
<evidence type="ECO:0000313" key="3">
    <source>
        <dbReference type="Proteomes" id="UP000186698"/>
    </source>
</evidence>
<dbReference type="GeneID" id="108717200"/>
<dbReference type="OrthoDB" id="9907223at2759"/>
<feature type="transmembrane region" description="Helical" evidence="2">
    <location>
        <begin position="85"/>
        <end position="104"/>
    </location>
</feature>
<keyword evidence="2" id="KW-0812">Transmembrane</keyword>
<gene>
    <name evidence="4" type="primary">LOC108717200</name>
</gene>
<evidence type="ECO:0000256" key="2">
    <source>
        <dbReference type="SAM" id="Phobius"/>
    </source>
</evidence>
<feature type="transmembrane region" description="Helical" evidence="2">
    <location>
        <begin position="262"/>
        <end position="287"/>
    </location>
</feature>
<name>A0A8J0VCJ3_XENLA</name>
<evidence type="ECO:0000256" key="1">
    <source>
        <dbReference type="SAM" id="MobiDB-lite"/>
    </source>
</evidence>
<keyword evidence="3" id="KW-1185">Reference proteome</keyword>
<reference evidence="4" key="1">
    <citation type="submission" date="2025-08" db="UniProtKB">
        <authorList>
            <consortium name="RefSeq"/>
        </authorList>
    </citation>
    <scope>IDENTIFICATION</scope>
    <source>
        <strain evidence="4">J_2021</strain>
        <tissue evidence="4">Erythrocytes</tissue>
    </source>
</reference>
<keyword evidence="2" id="KW-0472">Membrane</keyword>
<dbReference type="KEGG" id="xla:108717200"/>
<dbReference type="RefSeq" id="XP_018119544.2">
    <property type="nucleotide sequence ID" value="XM_018264055.2"/>
</dbReference>
<sequence length="321" mass="34865">MQQETEANIDWPELNSRPPSLPQFHQDVAKAHSPVRKTKARPPVEEEPAVRSIHFSTAPHTSIWDSHPSRLCNCHKPNVDMTSKCGLGILLLAAVLSTFGVWFLPVSSETAEIFLLLSGQTATSTESNRNSTQSGDLDTRLTERTIFPNSSVTDAPETSPISGLTEGIAQPMFTASPDILSAANLNSSWSAEETTGAVNSTVELNTSKELLSGAELLNRSISSSLNFPSAEELPLTSATTSHSMEISMTACVQATNLTDAEVLAIAIGALFLAIILSSLFYQLVIYLRNKEVNRDSSIYIIENELHKYDMDSSGEQPETKL</sequence>
<dbReference type="Proteomes" id="UP000186698">
    <property type="component" value="Chromosome 1L"/>
</dbReference>
<keyword evidence="2" id="KW-1133">Transmembrane helix</keyword>